<evidence type="ECO:0000313" key="10">
    <source>
        <dbReference type="EMBL" id="TQM82908.1"/>
    </source>
</evidence>
<comment type="subunit">
    <text evidence="3">Homodimer.</text>
</comment>
<evidence type="ECO:0000256" key="4">
    <source>
        <dbReference type="ARBA" id="ARBA00022525"/>
    </source>
</evidence>
<evidence type="ECO:0000256" key="7">
    <source>
        <dbReference type="ARBA" id="ARBA00023157"/>
    </source>
</evidence>
<keyword evidence="6 8" id="KW-0722">Serine protease inhibitor</keyword>
<dbReference type="GO" id="GO:0004867">
    <property type="term" value="F:serine-type endopeptidase inhibitor activity"/>
    <property type="evidence" value="ECO:0007669"/>
    <property type="project" value="UniProtKB-KW"/>
</dbReference>
<keyword evidence="4" id="KW-0964">Secreted</keyword>
<comment type="caution">
    <text evidence="10">The sequence shown here is derived from an EMBL/GenBank/DDBJ whole genome shotgun (WGS) entry which is preliminary data.</text>
</comment>
<comment type="similarity">
    <text evidence="2 8">Belongs to the protease inhibitor I16 (SSI) family.</text>
</comment>
<reference evidence="10 11" key="1">
    <citation type="submission" date="2019-06" db="EMBL/GenBank/DDBJ databases">
        <title>Sequencing the genomes of 1000 actinobacteria strains.</title>
        <authorList>
            <person name="Klenk H.-P."/>
        </authorList>
    </citation>
    <scope>NUCLEOTIDE SEQUENCE [LARGE SCALE GENOMIC DNA]</scope>
    <source>
        <strain evidence="10 11">DSM 45456</strain>
    </source>
</reference>
<comment type="subcellular location">
    <subcellularLocation>
        <location evidence="1">Secreted</location>
    </subcellularLocation>
</comment>
<evidence type="ECO:0000256" key="8">
    <source>
        <dbReference type="RuleBase" id="RU003471"/>
    </source>
</evidence>
<evidence type="ECO:0000256" key="3">
    <source>
        <dbReference type="ARBA" id="ARBA00011738"/>
    </source>
</evidence>
<keyword evidence="7" id="KW-1015">Disulfide bond</keyword>
<dbReference type="InterPro" id="IPR036819">
    <property type="entry name" value="Subtilisin_inhibitor-like_sf"/>
</dbReference>
<dbReference type="PRINTS" id="PR00294">
    <property type="entry name" value="SSBTLNINHBTR"/>
</dbReference>
<evidence type="ECO:0000256" key="1">
    <source>
        <dbReference type="ARBA" id="ARBA00004613"/>
    </source>
</evidence>
<keyword evidence="11" id="KW-1185">Reference proteome</keyword>
<dbReference type="InterPro" id="IPR023549">
    <property type="entry name" value="Subtilisin_inhibitor"/>
</dbReference>
<evidence type="ECO:0000256" key="2">
    <source>
        <dbReference type="ARBA" id="ARBA00010472"/>
    </source>
</evidence>
<evidence type="ECO:0000313" key="11">
    <source>
        <dbReference type="Proteomes" id="UP000316628"/>
    </source>
</evidence>
<dbReference type="InterPro" id="IPR000691">
    <property type="entry name" value="Prot_inh_I16_SSI"/>
</dbReference>
<gene>
    <name evidence="10" type="ORF">FHX81_5320</name>
</gene>
<dbReference type="Proteomes" id="UP000316628">
    <property type="component" value="Unassembled WGS sequence"/>
</dbReference>
<proteinExistence type="inferred from homology"/>
<dbReference type="AlphaFoldDB" id="A0A543JJI2"/>
<dbReference type="SUPFAM" id="SSF55399">
    <property type="entry name" value="Subtilisin inhibitor"/>
    <property type="match status" value="1"/>
</dbReference>
<evidence type="ECO:0000256" key="6">
    <source>
        <dbReference type="ARBA" id="ARBA00022900"/>
    </source>
</evidence>
<dbReference type="Gene3D" id="3.30.350.10">
    <property type="entry name" value="Subtilisin inhibitor-like"/>
    <property type="match status" value="1"/>
</dbReference>
<dbReference type="GO" id="GO:0005576">
    <property type="term" value="C:extracellular region"/>
    <property type="evidence" value="ECO:0007669"/>
    <property type="project" value="UniProtKB-SubCell"/>
</dbReference>
<name>A0A543JJI2_9PSEU</name>
<keyword evidence="5 8" id="KW-0646">Protease inhibitor</keyword>
<evidence type="ECO:0000259" key="9">
    <source>
        <dbReference type="Pfam" id="PF00720"/>
    </source>
</evidence>
<evidence type="ECO:0000256" key="5">
    <source>
        <dbReference type="ARBA" id="ARBA00022690"/>
    </source>
</evidence>
<accession>A0A543JJI2</accession>
<protein>
    <submittedName>
        <fullName evidence="10">Subtilisin inhibitor-like</fullName>
    </submittedName>
</protein>
<feature type="domain" description="Subtilisin inhibitor" evidence="9">
    <location>
        <begin position="30"/>
        <end position="111"/>
    </location>
</feature>
<dbReference type="EMBL" id="VFPP01000001">
    <property type="protein sequence ID" value="TQM82908.1"/>
    <property type="molecule type" value="Genomic_DNA"/>
</dbReference>
<organism evidence="10 11">
    <name type="scientific">Saccharothrix saharensis</name>
    <dbReference type="NCBI Taxonomy" id="571190"/>
    <lineage>
        <taxon>Bacteria</taxon>
        <taxon>Bacillati</taxon>
        <taxon>Actinomycetota</taxon>
        <taxon>Actinomycetes</taxon>
        <taxon>Pseudonocardiales</taxon>
        <taxon>Pseudonocardiaceae</taxon>
        <taxon>Saccharothrix</taxon>
    </lineage>
</organism>
<sequence length="125" mass="13221">MRGGQSGRMAPLPLFAAMAALIPAFTAPESSFVLSVQRGEAFQLSNLTCEPAGGLHPRADQACLALSDVDGQIDGLSTGQALCTMEFDPVRVKASGTWRGETRSFEAEYPNPCVMLAETGPVFDL</sequence>
<dbReference type="Pfam" id="PF00720">
    <property type="entry name" value="SSI"/>
    <property type="match status" value="1"/>
</dbReference>